<feature type="domain" description="Ribonuclease II-like barrel" evidence="1">
    <location>
        <begin position="2"/>
        <end position="28"/>
    </location>
</feature>
<evidence type="ECO:0000259" key="1">
    <source>
        <dbReference type="Pfam" id="PF23163"/>
    </source>
</evidence>
<protein>
    <submittedName>
        <fullName evidence="2">Ribonuclease II</fullName>
    </submittedName>
</protein>
<accession>A0ABD1RHZ0</accession>
<evidence type="ECO:0000313" key="2">
    <source>
        <dbReference type="EMBL" id="KAL2488035.1"/>
    </source>
</evidence>
<dbReference type="InterPro" id="IPR056403">
    <property type="entry name" value="RNase_II_barrel"/>
</dbReference>
<sequence length="117" mass="13490">MQNGAMTSIKPQQITFIVPGVENFDHTEMLDFVHKAQSNLDLTLLEFSWIGLLEKNKLVRVEELAEDDIYFTILESKGTFSVYRPRPAVQWISIAKLTNFYGGSMPKRLLRRNLKSL</sequence>
<dbReference type="Proteomes" id="UP001604277">
    <property type="component" value="Unassembled WGS sequence"/>
</dbReference>
<comment type="caution">
    <text evidence="2">The sequence shown here is derived from an EMBL/GenBank/DDBJ whole genome shotgun (WGS) entry which is preliminary data.</text>
</comment>
<reference evidence="3" key="1">
    <citation type="submission" date="2024-07" db="EMBL/GenBank/DDBJ databases">
        <title>Two chromosome-level genome assemblies of Korean endemic species Abeliophyllum distichum and Forsythia ovata (Oleaceae).</title>
        <authorList>
            <person name="Jang H."/>
        </authorList>
    </citation>
    <scope>NUCLEOTIDE SEQUENCE [LARGE SCALE GENOMIC DNA]</scope>
</reference>
<gene>
    <name evidence="2" type="ORF">Fot_41327</name>
</gene>
<dbReference type="Pfam" id="PF23163">
    <property type="entry name" value="CSD_RNase_II"/>
    <property type="match status" value="1"/>
</dbReference>
<organism evidence="2 3">
    <name type="scientific">Forsythia ovata</name>
    <dbReference type="NCBI Taxonomy" id="205694"/>
    <lineage>
        <taxon>Eukaryota</taxon>
        <taxon>Viridiplantae</taxon>
        <taxon>Streptophyta</taxon>
        <taxon>Embryophyta</taxon>
        <taxon>Tracheophyta</taxon>
        <taxon>Spermatophyta</taxon>
        <taxon>Magnoliopsida</taxon>
        <taxon>eudicotyledons</taxon>
        <taxon>Gunneridae</taxon>
        <taxon>Pentapetalae</taxon>
        <taxon>asterids</taxon>
        <taxon>lamiids</taxon>
        <taxon>Lamiales</taxon>
        <taxon>Oleaceae</taxon>
        <taxon>Forsythieae</taxon>
        <taxon>Forsythia</taxon>
    </lineage>
</organism>
<dbReference type="EMBL" id="JBFOLJ010000012">
    <property type="protein sequence ID" value="KAL2488035.1"/>
    <property type="molecule type" value="Genomic_DNA"/>
</dbReference>
<dbReference type="AlphaFoldDB" id="A0ABD1RHZ0"/>
<proteinExistence type="predicted"/>
<keyword evidence="3" id="KW-1185">Reference proteome</keyword>
<name>A0ABD1RHZ0_9LAMI</name>
<evidence type="ECO:0000313" key="3">
    <source>
        <dbReference type="Proteomes" id="UP001604277"/>
    </source>
</evidence>